<comment type="caution">
    <text evidence="2">The sequence shown here is derived from an EMBL/GenBank/DDBJ whole genome shotgun (WGS) entry which is preliminary data.</text>
</comment>
<accession>A0A5C4NB75</accession>
<reference evidence="2 3" key="1">
    <citation type="submission" date="2019-06" db="EMBL/GenBank/DDBJ databases">
        <authorList>
            <person name="Jiang L."/>
        </authorList>
    </citation>
    <scope>NUCLEOTIDE SEQUENCE [LARGE SCALE GENOMIC DNA]</scope>
    <source>
        <strain evidence="2 3">YIM 48858</strain>
    </source>
</reference>
<dbReference type="RefSeq" id="WP_139082029.1">
    <property type="nucleotide sequence ID" value="NZ_VDFV01000016.1"/>
</dbReference>
<evidence type="ECO:0000313" key="3">
    <source>
        <dbReference type="Proteomes" id="UP000305709"/>
    </source>
</evidence>
<evidence type="ECO:0008006" key="4">
    <source>
        <dbReference type="Google" id="ProtNLM"/>
    </source>
</evidence>
<dbReference type="AlphaFoldDB" id="A0A5C4NB75"/>
<sequence>MIWRALLVAGLLAGGQAAAATEDFLVTEGKLSAEDFYRLVSCRALPGGPCTVEPVRWPSRRAQDLTVGFAPVPHGYPPGMVRRMAAAVDHAIAEINGAGAALHLRRAYRGETPDILFHLAPVHEGDAIEGTGVLGVDGQVIGAALVTVWWDDALDLTQAVIVMAGDLPASDVVPVVLEEMSQAMGLMTDIRNPYYEAISVFSEDSNAVVRLGPQDKEALRRHYPPEEP</sequence>
<keyword evidence="3" id="KW-1185">Reference proteome</keyword>
<proteinExistence type="predicted"/>
<gene>
    <name evidence="2" type="ORF">FHG71_12530</name>
</gene>
<evidence type="ECO:0000256" key="1">
    <source>
        <dbReference type="SAM" id="SignalP"/>
    </source>
</evidence>
<dbReference type="EMBL" id="VDFV01000016">
    <property type="protein sequence ID" value="TNC70963.1"/>
    <property type="molecule type" value="Genomic_DNA"/>
</dbReference>
<dbReference type="Proteomes" id="UP000305709">
    <property type="component" value="Unassembled WGS sequence"/>
</dbReference>
<feature type="signal peptide" evidence="1">
    <location>
        <begin position="1"/>
        <end position="19"/>
    </location>
</feature>
<dbReference type="OrthoDB" id="7861229at2"/>
<evidence type="ECO:0000313" key="2">
    <source>
        <dbReference type="EMBL" id="TNC70963.1"/>
    </source>
</evidence>
<name>A0A5C4NB75_9RHOB</name>
<feature type="chain" id="PRO_5023060131" description="DUF2927 domain-containing protein" evidence="1">
    <location>
        <begin position="20"/>
        <end position="228"/>
    </location>
</feature>
<protein>
    <recommendedName>
        <fullName evidence="4">DUF2927 domain-containing protein</fullName>
    </recommendedName>
</protein>
<organism evidence="2 3">
    <name type="scientific">Rubellimicrobium roseum</name>
    <dbReference type="NCBI Taxonomy" id="687525"/>
    <lineage>
        <taxon>Bacteria</taxon>
        <taxon>Pseudomonadati</taxon>
        <taxon>Pseudomonadota</taxon>
        <taxon>Alphaproteobacteria</taxon>
        <taxon>Rhodobacterales</taxon>
        <taxon>Roseobacteraceae</taxon>
        <taxon>Rubellimicrobium</taxon>
    </lineage>
</organism>
<keyword evidence="1" id="KW-0732">Signal</keyword>